<dbReference type="AlphaFoldDB" id="A0A2N7K216"/>
<dbReference type="Pfam" id="PF03466">
    <property type="entry name" value="LysR_substrate"/>
    <property type="match status" value="1"/>
</dbReference>
<comment type="similarity">
    <text evidence="1">Belongs to the LysR transcriptional regulatory family.</text>
</comment>
<evidence type="ECO:0000256" key="2">
    <source>
        <dbReference type="ARBA" id="ARBA00023015"/>
    </source>
</evidence>
<accession>A0A2N7K216</accession>
<dbReference type="GO" id="GO:0003700">
    <property type="term" value="F:DNA-binding transcription factor activity"/>
    <property type="evidence" value="ECO:0007669"/>
    <property type="project" value="InterPro"/>
</dbReference>
<dbReference type="InterPro" id="IPR036390">
    <property type="entry name" value="WH_DNA-bd_sf"/>
</dbReference>
<dbReference type="InterPro" id="IPR000847">
    <property type="entry name" value="LysR_HTH_N"/>
</dbReference>
<dbReference type="Gene3D" id="1.10.10.10">
    <property type="entry name" value="Winged helix-like DNA-binding domain superfamily/Winged helix DNA-binding domain"/>
    <property type="match status" value="1"/>
</dbReference>
<dbReference type="GO" id="GO:0043565">
    <property type="term" value="F:sequence-specific DNA binding"/>
    <property type="evidence" value="ECO:0007669"/>
    <property type="project" value="TreeGrafter"/>
</dbReference>
<keyword evidence="4" id="KW-0804">Transcription</keyword>
<dbReference type="Pfam" id="PF00126">
    <property type="entry name" value="HTH_1"/>
    <property type="match status" value="1"/>
</dbReference>
<dbReference type="CDD" id="cd08422">
    <property type="entry name" value="PBP2_CrgA_like"/>
    <property type="match status" value="1"/>
</dbReference>
<evidence type="ECO:0000259" key="5">
    <source>
        <dbReference type="PROSITE" id="PS50931"/>
    </source>
</evidence>
<dbReference type="PROSITE" id="PS50931">
    <property type="entry name" value="HTH_LYSR"/>
    <property type="match status" value="1"/>
</dbReference>
<dbReference type="RefSeq" id="WP_102436179.1">
    <property type="nucleotide sequence ID" value="NZ_CAWNVI010000133.1"/>
</dbReference>
<dbReference type="EMBL" id="MCZK01000133">
    <property type="protein sequence ID" value="PMM67602.1"/>
    <property type="molecule type" value="Genomic_DNA"/>
</dbReference>
<evidence type="ECO:0000256" key="1">
    <source>
        <dbReference type="ARBA" id="ARBA00009437"/>
    </source>
</evidence>
<evidence type="ECO:0000313" key="7">
    <source>
        <dbReference type="Proteomes" id="UP000235406"/>
    </source>
</evidence>
<dbReference type="PANTHER" id="PTHR30537:SF5">
    <property type="entry name" value="HTH-TYPE TRANSCRIPTIONAL ACTIVATOR TTDR-RELATED"/>
    <property type="match status" value="1"/>
</dbReference>
<comment type="caution">
    <text evidence="6">The sequence shown here is derived from an EMBL/GenBank/DDBJ whole genome shotgun (WGS) entry which is preliminary data.</text>
</comment>
<dbReference type="Gene3D" id="3.40.190.290">
    <property type="match status" value="1"/>
</dbReference>
<dbReference type="InterPro" id="IPR036388">
    <property type="entry name" value="WH-like_DNA-bd_sf"/>
</dbReference>
<organism evidence="6 7">
    <name type="scientific">Vibrio lentus</name>
    <dbReference type="NCBI Taxonomy" id="136468"/>
    <lineage>
        <taxon>Bacteria</taxon>
        <taxon>Pseudomonadati</taxon>
        <taxon>Pseudomonadota</taxon>
        <taxon>Gammaproteobacteria</taxon>
        <taxon>Vibrionales</taxon>
        <taxon>Vibrionaceae</taxon>
        <taxon>Vibrio</taxon>
    </lineage>
</organism>
<dbReference type="OrthoDB" id="9786526at2"/>
<dbReference type="PANTHER" id="PTHR30537">
    <property type="entry name" value="HTH-TYPE TRANSCRIPTIONAL REGULATOR"/>
    <property type="match status" value="1"/>
</dbReference>
<evidence type="ECO:0000256" key="3">
    <source>
        <dbReference type="ARBA" id="ARBA00023125"/>
    </source>
</evidence>
<name>A0A2N7K216_9VIBR</name>
<evidence type="ECO:0000313" key="6">
    <source>
        <dbReference type="EMBL" id="PMM67602.1"/>
    </source>
</evidence>
<dbReference type="InterPro" id="IPR005119">
    <property type="entry name" value="LysR_subst-bd"/>
</dbReference>
<reference evidence="7" key="1">
    <citation type="submission" date="2016-07" db="EMBL/GenBank/DDBJ databases">
        <title>Nontailed viruses are major unrecognized killers of bacteria in the ocean.</title>
        <authorList>
            <person name="Kauffman K."/>
            <person name="Hussain F."/>
            <person name="Yang J."/>
            <person name="Arevalo P."/>
            <person name="Brown J."/>
            <person name="Cutler M."/>
            <person name="Kelly L."/>
            <person name="Polz M.F."/>
        </authorList>
    </citation>
    <scope>NUCLEOTIDE SEQUENCE [LARGE SCALE GENOMIC DNA]</scope>
    <source>
        <strain evidence="7">10N.261.46.F8</strain>
    </source>
</reference>
<keyword evidence="2" id="KW-0805">Transcription regulation</keyword>
<dbReference type="Proteomes" id="UP000235406">
    <property type="component" value="Unassembled WGS sequence"/>
</dbReference>
<gene>
    <name evidence="6" type="ORF">BCT49_09735</name>
</gene>
<evidence type="ECO:0000256" key="4">
    <source>
        <dbReference type="ARBA" id="ARBA00023163"/>
    </source>
</evidence>
<proteinExistence type="inferred from homology"/>
<dbReference type="SUPFAM" id="SSF46785">
    <property type="entry name" value="Winged helix' DNA-binding domain"/>
    <property type="match status" value="1"/>
</dbReference>
<sequence length="307" mass="34670">MKAKDISNLYLFCQSVECGGFAAASLQTHVSAPTLSRAVAHLEDKLGEKLVHRNAKQFQLTTAGDEYYQRFASLFSQLDHEWTQLSNSQPVLTGEIRVSCPEPFADYFLQKLAIEFMEVHPEVNISIHFSAGTERFFDEQIDLALVTSPPHATHLIQRQLFESPLVIAASPSYIEKHGMPSSAEELISHRLLSGNNMPYWDLKQQGKTIRVPYQPKYSISSLRLNIEATLLGAGICLMPKSPFERFAAQDKLVQVLPDVECPTGKAFMLWADRKLIASRVVAFRDMIFERFENSAEFLASINEDRNE</sequence>
<keyword evidence="3" id="KW-0238">DNA-binding</keyword>
<feature type="domain" description="HTH lysR-type" evidence="5">
    <location>
        <begin position="1"/>
        <end position="61"/>
    </location>
</feature>
<dbReference type="InterPro" id="IPR058163">
    <property type="entry name" value="LysR-type_TF_proteobact-type"/>
</dbReference>
<dbReference type="SUPFAM" id="SSF53850">
    <property type="entry name" value="Periplasmic binding protein-like II"/>
    <property type="match status" value="1"/>
</dbReference>
<protein>
    <submittedName>
        <fullName evidence="6">LysR family transcriptional regulator</fullName>
    </submittedName>
</protein>
<dbReference type="GO" id="GO:0006351">
    <property type="term" value="P:DNA-templated transcription"/>
    <property type="evidence" value="ECO:0007669"/>
    <property type="project" value="TreeGrafter"/>
</dbReference>